<dbReference type="Proteomes" id="UP001377972">
    <property type="component" value="Unassembled WGS sequence"/>
</dbReference>
<evidence type="ECO:0000256" key="1">
    <source>
        <dbReference type="SAM" id="Phobius"/>
    </source>
</evidence>
<dbReference type="AlphaFoldDB" id="A0A0P7EI13"/>
<evidence type="ECO:0000313" key="5">
    <source>
        <dbReference type="Proteomes" id="UP001377972"/>
    </source>
</evidence>
<keyword evidence="1" id="KW-0472">Membrane</keyword>
<keyword evidence="1" id="KW-1133">Transmembrane helix</keyword>
<reference evidence="2 4" key="1">
    <citation type="submission" date="2015-09" db="EMBL/GenBank/DDBJ databases">
        <title>Draft Genome Sequence of Pseudoalteromonas lipolytica UCD-48B.</title>
        <authorList>
            <person name="Krusor M."/>
            <person name="Coil D.A."/>
            <person name="Lang J.M."/>
            <person name="Eisen J.A."/>
            <person name="Alexiev A."/>
        </authorList>
    </citation>
    <scope>NUCLEOTIDE SEQUENCE [LARGE SCALE GENOMIC DNA]</scope>
    <source>
        <strain evidence="2 4">UCD-48B</strain>
    </source>
</reference>
<sequence>MKKIALISLGALCMLLGLVFVIIPGPSLIFFIAGLFCLSFYYPKARDYLTLCQKALTKSCAYIDKKLAR</sequence>
<organism evidence="2 4">
    <name type="scientific">Pseudoalteromonas lipolytica</name>
    <dbReference type="NCBI Taxonomy" id="570156"/>
    <lineage>
        <taxon>Bacteria</taxon>
        <taxon>Pseudomonadati</taxon>
        <taxon>Pseudomonadota</taxon>
        <taxon>Gammaproteobacteria</taxon>
        <taxon>Alteromonadales</taxon>
        <taxon>Pseudoalteromonadaceae</taxon>
        <taxon>Pseudoalteromonas</taxon>
    </lineage>
</organism>
<dbReference type="EMBL" id="LJTC01000008">
    <property type="protein sequence ID" value="KPM82884.1"/>
    <property type="molecule type" value="Genomic_DNA"/>
</dbReference>
<dbReference type="OrthoDB" id="6307178at2"/>
<dbReference type="Proteomes" id="UP000050378">
    <property type="component" value="Unassembled WGS sequence"/>
</dbReference>
<proteinExistence type="predicted"/>
<dbReference type="GeneID" id="29846975"/>
<evidence type="ECO:0000313" key="4">
    <source>
        <dbReference type="Proteomes" id="UP000050378"/>
    </source>
</evidence>
<name>A0A0P7EI13_9GAMM</name>
<dbReference type="EMBL" id="JAQPZS010000003">
    <property type="protein sequence ID" value="MEJ6495383.1"/>
    <property type="molecule type" value="Genomic_DNA"/>
</dbReference>
<reference evidence="3 5" key="2">
    <citation type="submission" date="2023-01" db="EMBL/GenBank/DDBJ databases">
        <title>Trichodesmium-associated heterotrophic epibiont bacteria.</title>
        <authorList>
            <person name="Cleveland C.S."/>
            <person name="Webb E.A."/>
        </authorList>
    </citation>
    <scope>NUCLEOTIDE SEQUENCE [LARGE SCALE GENOMIC DNA]</scope>
    <source>
        <strain evidence="3 5">USCH2</strain>
    </source>
</reference>
<accession>A0A0P7EI13</accession>
<gene>
    <name evidence="2" type="ORF">AOG27_12355</name>
    <name evidence="3" type="ORF">PQI24_05035</name>
</gene>
<dbReference type="Pfam" id="PF09656">
    <property type="entry name" value="PGPGW"/>
    <property type="match status" value="1"/>
</dbReference>
<evidence type="ECO:0000313" key="2">
    <source>
        <dbReference type="EMBL" id="KPM82884.1"/>
    </source>
</evidence>
<dbReference type="RefSeq" id="WP_054553331.1">
    <property type="nucleotide sequence ID" value="NZ_JAQPZS010000003.1"/>
</dbReference>
<evidence type="ECO:0000313" key="3">
    <source>
        <dbReference type="EMBL" id="MEJ6495383.1"/>
    </source>
</evidence>
<keyword evidence="5" id="KW-1185">Reference proteome</keyword>
<dbReference type="PATRIC" id="fig|570156.3.peg.3566"/>
<protein>
    <submittedName>
        <fullName evidence="3">PGPGW domain-containing protein</fullName>
    </submittedName>
</protein>
<keyword evidence="1" id="KW-0812">Transmembrane</keyword>
<dbReference type="InterPro" id="IPR019099">
    <property type="entry name" value="Uncharacterised_PGPGW_TM"/>
</dbReference>
<comment type="caution">
    <text evidence="2">The sequence shown here is derived from an EMBL/GenBank/DDBJ whole genome shotgun (WGS) entry which is preliminary data.</text>
</comment>
<feature type="transmembrane region" description="Helical" evidence="1">
    <location>
        <begin position="12"/>
        <end position="41"/>
    </location>
</feature>